<keyword evidence="3" id="KW-1185">Reference proteome</keyword>
<keyword evidence="1" id="KW-0472">Membrane</keyword>
<dbReference type="AlphaFoldDB" id="A0A1G9SW47"/>
<dbReference type="EMBL" id="FNHZ01000001">
    <property type="protein sequence ID" value="SDM39678.1"/>
    <property type="molecule type" value="Genomic_DNA"/>
</dbReference>
<keyword evidence="1" id="KW-0812">Transmembrane</keyword>
<reference evidence="3" key="1">
    <citation type="submission" date="2016-10" db="EMBL/GenBank/DDBJ databases">
        <authorList>
            <person name="Varghese N."/>
            <person name="Submissions S."/>
        </authorList>
    </citation>
    <scope>NUCLEOTIDE SEQUENCE [LARGE SCALE GENOMIC DNA]</scope>
    <source>
        <strain evidence="3">M83</strain>
    </source>
</reference>
<keyword evidence="1" id="KW-1133">Transmembrane helix</keyword>
<dbReference type="OrthoDB" id="175771at2"/>
<sequence>MKLLGKKEVEGRIDKTTAKYREYVIKKAAIVKIVVFLSMIVIGAAVSLMIPLRPTESITERRTLSKFPTFTFESFWSGEYFTAIDTWFSDTFPGRDNLIVCSETLENMYGIQTNSIHGEVIVGDDIPDVDLTEYDLTINADAVEDLEDPETETAREVLSDQTYISDYSYDSASISASDVGMEVEDTDGTTAAKAGESLGSIFVVEDSAYNYYTFLQSESDRYANIVNNLANTLDGKAKVYDMIVPTSIDITLDDATRNSISSSNQKKAILYMFSKMNNKVGKCYIYDLLREHRNEYIYFRTDHHWTSLGAYYAYGAFMTQIGKSPASLDSFTRLDCGNFVGSFYTQTRATSLYSSPDNFVAYVPPSTNKMQFVNSDNVLTNYNIVTDVTGWNITSKYSAFIGGDNSYSTITNSNINDGSSILVIKESFGNALVPYLTENFQNVYVIDYRYYQGTVSELVDQYNIGTVLFINNVTATSTSARINDLANVCQ</sequence>
<proteinExistence type="predicted"/>
<dbReference type="Pfam" id="PF14286">
    <property type="entry name" value="DHHW"/>
    <property type="match status" value="1"/>
</dbReference>
<name>A0A1G9SW47_9FIRM</name>
<evidence type="ECO:0000256" key="1">
    <source>
        <dbReference type="SAM" id="Phobius"/>
    </source>
</evidence>
<organism evidence="2 3">
    <name type="scientific">Lachnospira pectinoschiza</name>
    <dbReference type="NCBI Taxonomy" id="28052"/>
    <lineage>
        <taxon>Bacteria</taxon>
        <taxon>Bacillati</taxon>
        <taxon>Bacillota</taxon>
        <taxon>Clostridia</taxon>
        <taxon>Lachnospirales</taxon>
        <taxon>Lachnospiraceae</taxon>
        <taxon>Lachnospira</taxon>
    </lineage>
</organism>
<dbReference type="InterPro" id="IPR025945">
    <property type="entry name" value="DHHW"/>
</dbReference>
<gene>
    <name evidence="2" type="ORF">SAMN05216544_0117</name>
</gene>
<accession>A0A1G9SW47</accession>
<dbReference type="Proteomes" id="UP000187651">
    <property type="component" value="Unassembled WGS sequence"/>
</dbReference>
<protein>
    <submittedName>
        <fullName evidence="2">DHHW protein</fullName>
    </submittedName>
</protein>
<evidence type="ECO:0000313" key="3">
    <source>
        <dbReference type="Proteomes" id="UP000187651"/>
    </source>
</evidence>
<feature type="transmembrane region" description="Helical" evidence="1">
    <location>
        <begin position="29"/>
        <end position="52"/>
    </location>
</feature>
<evidence type="ECO:0000313" key="2">
    <source>
        <dbReference type="EMBL" id="SDM39678.1"/>
    </source>
</evidence>
<dbReference type="RefSeq" id="WP_074520439.1">
    <property type="nucleotide sequence ID" value="NZ_FNHZ01000001.1"/>
</dbReference>